<dbReference type="AlphaFoldDB" id="A0A1H1V8Y1"/>
<protein>
    <recommendedName>
        <fullName evidence="5">DUF2569 domain-containing protein</fullName>
    </recommendedName>
</protein>
<evidence type="ECO:0000256" key="2">
    <source>
        <dbReference type="SAM" id="Phobius"/>
    </source>
</evidence>
<dbReference type="OrthoDB" id="3578839at2"/>
<proteinExistence type="predicted"/>
<dbReference type="EMBL" id="LT629766">
    <property type="protein sequence ID" value="SDS80846.1"/>
    <property type="molecule type" value="Genomic_DNA"/>
</dbReference>
<keyword evidence="2" id="KW-1133">Transmembrane helix</keyword>
<evidence type="ECO:0000313" key="4">
    <source>
        <dbReference type="Proteomes" id="UP000199597"/>
    </source>
</evidence>
<evidence type="ECO:0008006" key="5">
    <source>
        <dbReference type="Google" id="ProtNLM"/>
    </source>
</evidence>
<keyword evidence="2" id="KW-0812">Transmembrane</keyword>
<evidence type="ECO:0000313" key="3">
    <source>
        <dbReference type="EMBL" id="SDS80846.1"/>
    </source>
</evidence>
<accession>A0A1H1V8Y1</accession>
<dbReference type="Proteomes" id="UP000199597">
    <property type="component" value="Chromosome I"/>
</dbReference>
<evidence type="ECO:0000256" key="1">
    <source>
        <dbReference type="SAM" id="MobiDB-lite"/>
    </source>
</evidence>
<feature type="compositionally biased region" description="Polar residues" evidence="1">
    <location>
        <begin position="1"/>
        <end position="12"/>
    </location>
</feature>
<feature type="transmembrane region" description="Helical" evidence="2">
    <location>
        <begin position="112"/>
        <end position="129"/>
    </location>
</feature>
<reference evidence="4" key="1">
    <citation type="submission" date="2016-10" db="EMBL/GenBank/DDBJ databases">
        <authorList>
            <person name="Varghese N."/>
            <person name="Submissions S."/>
        </authorList>
    </citation>
    <scope>NUCLEOTIDE SEQUENCE [LARGE SCALE GENOMIC DNA]</scope>
    <source>
        <strain evidence="4">DSM 23676</strain>
    </source>
</reference>
<feature type="transmembrane region" description="Helical" evidence="2">
    <location>
        <begin position="77"/>
        <end position="100"/>
    </location>
</feature>
<feature type="transmembrane region" description="Helical" evidence="2">
    <location>
        <begin position="28"/>
        <end position="52"/>
    </location>
</feature>
<dbReference type="RefSeq" id="WP_092014504.1">
    <property type="nucleotide sequence ID" value="NZ_LT629766.1"/>
</dbReference>
<keyword evidence="2" id="KW-0472">Membrane</keyword>
<organism evidence="3 4">
    <name type="scientific">Brevibacterium siliguriense</name>
    <dbReference type="NCBI Taxonomy" id="1136497"/>
    <lineage>
        <taxon>Bacteria</taxon>
        <taxon>Bacillati</taxon>
        <taxon>Actinomycetota</taxon>
        <taxon>Actinomycetes</taxon>
        <taxon>Micrococcales</taxon>
        <taxon>Brevibacteriaceae</taxon>
        <taxon>Brevibacterium</taxon>
    </lineage>
</organism>
<feature type="transmembrane region" description="Helical" evidence="2">
    <location>
        <begin position="135"/>
        <end position="155"/>
    </location>
</feature>
<sequence>MSSSEQSLNDGSRQIVDRDRPPDRAPAALRLLLIGVAVSIVLLVGLPILMFVNQAELVATIERETAGTLSQEWMDRVVVFVMIYSIVLHLLDVILLVWLTPKVLRGRQWARITLTAYLAAATAGSLYSASKGGMYLAVVIPTDLLHVIMVVLLWAPPSVRRFFARQRASNRFKR</sequence>
<name>A0A1H1V8Y1_9MICO</name>
<keyword evidence="4" id="KW-1185">Reference proteome</keyword>
<feature type="region of interest" description="Disordered" evidence="1">
    <location>
        <begin position="1"/>
        <end position="21"/>
    </location>
</feature>
<gene>
    <name evidence="3" type="ORF">SAMN04489752_2574</name>
</gene>